<comment type="caution">
    <text evidence="1">The sequence shown here is derived from an EMBL/GenBank/DDBJ whole genome shotgun (WGS) entry which is preliminary data.</text>
</comment>
<accession>A0A392SF97</accession>
<keyword evidence="2" id="KW-1185">Reference proteome</keyword>
<proteinExistence type="predicted"/>
<dbReference type="EMBL" id="LXQA010360182">
    <property type="protein sequence ID" value="MCI46630.1"/>
    <property type="molecule type" value="Genomic_DNA"/>
</dbReference>
<dbReference type="Pfam" id="PF14223">
    <property type="entry name" value="Retrotran_gag_2"/>
    <property type="match status" value="1"/>
</dbReference>
<dbReference type="AlphaFoldDB" id="A0A392SF97"/>
<protein>
    <submittedName>
        <fullName evidence="1">Gag-pol polyprotein</fullName>
    </submittedName>
</protein>
<organism evidence="1 2">
    <name type="scientific">Trifolium medium</name>
    <dbReference type="NCBI Taxonomy" id="97028"/>
    <lineage>
        <taxon>Eukaryota</taxon>
        <taxon>Viridiplantae</taxon>
        <taxon>Streptophyta</taxon>
        <taxon>Embryophyta</taxon>
        <taxon>Tracheophyta</taxon>
        <taxon>Spermatophyta</taxon>
        <taxon>Magnoliopsida</taxon>
        <taxon>eudicotyledons</taxon>
        <taxon>Gunneridae</taxon>
        <taxon>Pentapetalae</taxon>
        <taxon>rosids</taxon>
        <taxon>fabids</taxon>
        <taxon>Fabales</taxon>
        <taxon>Fabaceae</taxon>
        <taxon>Papilionoideae</taxon>
        <taxon>50 kb inversion clade</taxon>
        <taxon>NPAAA clade</taxon>
        <taxon>Hologalegina</taxon>
        <taxon>IRL clade</taxon>
        <taxon>Trifolieae</taxon>
        <taxon>Trifolium</taxon>
    </lineage>
</organism>
<reference evidence="1 2" key="1">
    <citation type="journal article" date="2018" name="Front. Plant Sci.">
        <title>Red Clover (Trifolium pratense) and Zigzag Clover (T. medium) - A Picture of Genomic Similarities and Differences.</title>
        <authorList>
            <person name="Dluhosova J."/>
            <person name="Istvanek J."/>
            <person name="Nedelnik J."/>
            <person name="Repkova J."/>
        </authorList>
    </citation>
    <scope>NUCLEOTIDE SEQUENCE [LARGE SCALE GENOMIC DNA]</scope>
    <source>
        <strain evidence="2">cv. 10/8</strain>
        <tissue evidence="1">Leaf</tissue>
    </source>
</reference>
<feature type="non-terminal residue" evidence="1">
    <location>
        <position position="98"/>
    </location>
</feature>
<evidence type="ECO:0000313" key="1">
    <source>
        <dbReference type="EMBL" id="MCI46630.1"/>
    </source>
</evidence>
<sequence length="98" mass="11025">MNVLEFANSFDAPGETISDENLVSKILRSLPKRFDMKVTVIEEAQNLSTMQVEELIGSLQTFKLGINQRNEKKNKNMAFVSNTSDEELLGDLESDESL</sequence>
<dbReference type="Proteomes" id="UP000265520">
    <property type="component" value="Unassembled WGS sequence"/>
</dbReference>
<name>A0A392SF97_9FABA</name>
<evidence type="ECO:0000313" key="2">
    <source>
        <dbReference type="Proteomes" id="UP000265520"/>
    </source>
</evidence>